<dbReference type="EMBL" id="SMTG01000004">
    <property type="protein sequence ID" value="TDK30690.1"/>
    <property type="molecule type" value="Genomic_DNA"/>
</dbReference>
<keyword evidence="2" id="KW-1185">Reference proteome</keyword>
<evidence type="ECO:0000313" key="1">
    <source>
        <dbReference type="EMBL" id="TDK30690.1"/>
    </source>
</evidence>
<gene>
    <name evidence="1" type="ORF">E2F49_10045</name>
</gene>
<accession>A0A4R5U8A4</accession>
<protein>
    <submittedName>
        <fullName evidence="1">Uncharacterized protein</fullName>
    </submittedName>
</protein>
<dbReference type="Proteomes" id="UP000295543">
    <property type="component" value="Unassembled WGS sequence"/>
</dbReference>
<reference evidence="1 2" key="1">
    <citation type="submission" date="2019-03" db="EMBL/GenBank/DDBJ databases">
        <title>Luteimonas zhaokaii sp.nov., isolated from the rectal contents of Plateau pika in Yushu, Qinghai Province, China.</title>
        <authorList>
            <person name="Zhang G."/>
        </authorList>
    </citation>
    <scope>NUCLEOTIDE SEQUENCE [LARGE SCALE GENOMIC DNA]</scope>
    <source>
        <strain evidence="1 2">THG-MD21</strain>
    </source>
</reference>
<dbReference type="OrthoDB" id="8420594at2"/>
<sequence length="81" mass="8850">MEHDQLIATIDDLDKELGRHGDGEDGRLRKIVCFCNTSLALHEGLDEAGRHRVNARLHGVAKKHGLPDECVLAYPGHGAPC</sequence>
<organism evidence="1 2">
    <name type="scientific">Luteimonas terrae</name>
    <dbReference type="NCBI Taxonomy" id="1530191"/>
    <lineage>
        <taxon>Bacteria</taxon>
        <taxon>Pseudomonadati</taxon>
        <taxon>Pseudomonadota</taxon>
        <taxon>Gammaproteobacteria</taxon>
        <taxon>Lysobacterales</taxon>
        <taxon>Lysobacteraceae</taxon>
        <taxon>Luteimonas</taxon>
    </lineage>
</organism>
<comment type="caution">
    <text evidence="1">The sequence shown here is derived from an EMBL/GenBank/DDBJ whole genome shotgun (WGS) entry which is preliminary data.</text>
</comment>
<dbReference type="RefSeq" id="WP_133393764.1">
    <property type="nucleotide sequence ID" value="NZ_SMTG01000004.1"/>
</dbReference>
<proteinExistence type="predicted"/>
<dbReference type="AlphaFoldDB" id="A0A4R5U8A4"/>
<name>A0A4R5U8A4_9GAMM</name>
<evidence type="ECO:0000313" key="2">
    <source>
        <dbReference type="Proteomes" id="UP000295543"/>
    </source>
</evidence>